<dbReference type="InterPro" id="IPR046848">
    <property type="entry name" value="E_motif"/>
</dbReference>
<feature type="repeat" description="PPR" evidence="2">
    <location>
        <begin position="272"/>
        <end position="306"/>
    </location>
</feature>
<feature type="repeat" description="PPR" evidence="2">
    <location>
        <begin position="179"/>
        <end position="209"/>
    </location>
</feature>
<accession>A0AAV5I885</accession>
<keyword evidence="4" id="KW-1185">Reference proteome</keyword>
<dbReference type="Gene3D" id="1.25.40.10">
    <property type="entry name" value="Tetratricopeptide repeat domain"/>
    <property type="match status" value="5"/>
</dbReference>
<feature type="repeat" description="PPR" evidence="2">
    <location>
        <begin position="373"/>
        <end position="407"/>
    </location>
</feature>
<name>A0AAV5I885_9ROSI</name>
<dbReference type="Proteomes" id="UP001054252">
    <property type="component" value="Unassembled WGS sequence"/>
</dbReference>
<evidence type="ECO:0000256" key="1">
    <source>
        <dbReference type="ARBA" id="ARBA00022737"/>
    </source>
</evidence>
<reference evidence="3 4" key="1">
    <citation type="journal article" date="2021" name="Commun. Biol.">
        <title>The genome of Shorea leprosula (Dipterocarpaceae) highlights the ecological relevance of drought in aseasonal tropical rainforests.</title>
        <authorList>
            <person name="Ng K.K.S."/>
            <person name="Kobayashi M.J."/>
            <person name="Fawcett J.A."/>
            <person name="Hatakeyama M."/>
            <person name="Paape T."/>
            <person name="Ng C.H."/>
            <person name="Ang C.C."/>
            <person name="Tnah L.H."/>
            <person name="Lee C.T."/>
            <person name="Nishiyama T."/>
            <person name="Sese J."/>
            <person name="O'Brien M.J."/>
            <person name="Copetti D."/>
            <person name="Mohd Noor M.I."/>
            <person name="Ong R.C."/>
            <person name="Putra M."/>
            <person name="Sireger I.Z."/>
            <person name="Indrioko S."/>
            <person name="Kosugi Y."/>
            <person name="Izuno A."/>
            <person name="Isagi Y."/>
            <person name="Lee S.L."/>
            <person name="Shimizu K.K."/>
        </authorList>
    </citation>
    <scope>NUCLEOTIDE SEQUENCE [LARGE SCALE GENOMIC DNA]</scope>
    <source>
        <strain evidence="3">214</strain>
    </source>
</reference>
<dbReference type="Pfam" id="PF13041">
    <property type="entry name" value="PPR_2"/>
    <property type="match status" value="3"/>
</dbReference>
<feature type="repeat" description="PPR" evidence="2">
    <location>
        <begin position="79"/>
        <end position="113"/>
    </location>
</feature>
<comment type="caution">
    <text evidence="3">The sequence shown here is derived from an EMBL/GenBank/DDBJ whole genome shotgun (WGS) entry which is preliminary data.</text>
</comment>
<dbReference type="InterPro" id="IPR011990">
    <property type="entry name" value="TPR-like_helical_dom_sf"/>
</dbReference>
<feature type="repeat" description="PPR" evidence="2">
    <location>
        <begin position="342"/>
        <end position="372"/>
    </location>
</feature>
<evidence type="ECO:0000313" key="4">
    <source>
        <dbReference type="Proteomes" id="UP001054252"/>
    </source>
</evidence>
<dbReference type="InterPro" id="IPR002885">
    <property type="entry name" value="PPR_rpt"/>
</dbReference>
<sequence>MSLPSRAPTWFSSRRVLEQKLEEIHKCTNLSHVKQVYAQVIRQNLHDDLYVAPKLISAFSVCRQMASAVSVFKLIPDPNAQLYNILIRAHVQNSQGMQAFATFFEMQSNGVFPDNFTYPILLKVCSGLQMVQMIHAHIEKAGLFSDIFVPNSLIDSYSKCGVLGIEEARKLFLVMEHRDTVSWNSMICGLLNSGELSEAHKLFDEMPNRDIISWNTMLDGYGKAGEMDKAFQLFESMPKRNVISWTTMVLGYSEAGDMDMARILFKKMPVKSLVSWTIFISGLAKRGLAREAISFFDEMEQDGLELDDRAIVSILAACAESGLLGLGLRVHASIERTRFRCSIPASNALVDMYAKCGSLDKALSVFNGMPKKDMVSWNAMLHGLAMHGHGRKALQLFSRMKQEGFQPDRVTFIGLLCACTHAGFVDEGVEYFHTMERDYGIVPQVEHYGCMIDLLGRAGHLEEAFRLAYTMPIEPNAIIWGTLLLACQMHNAAKLAEKALYHLVQLVPSDPGNYSMLSNIFAAAGNWKNVANVRLRMKTTGVQKPAGVSSIELENQVHEFTVSDKLHSKSDKIYQMLHRLDQDLKQHAQPKDIPIEVGELLI</sequence>
<evidence type="ECO:0000256" key="2">
    <source>
        <dbReference type="PROSITE-ProRule" id="PRU00708"/>
    </source>
</evidence>
<feature type="repeat" description="PPR" evidence="2">
    <location>
        <begin position="210"/>
        <end position="244"/>
    </location>
</feature>
<dbReference type="FunFam" id="1.25.40.10:FF:000184">
    <property type="entry name" value="Pentatricopeptide repeat-containing protein, chloroplastic"/>
    <property type="match status" value="1"/>
</dbReference>
<evidence type="ECO:0008006" key="5">
    <source>
        <dbReference type="Google" id="ProtNLM"/>
    </source>
</evidence>
<dbReference type="InterPro" id="IPR046960">
    <property type="entry name" value="PPR_At4g14850-like_plant"/>
</dbReference>
<keyword evidence="1" id="KW-0677">Repeat</keyword>
<dbReference type="GO" id="GO:0048731">
    <property type="term" value="P:system development"/>
    <property type="evidence" value="ECO:0007669"/>
    <property type="project" value="UniProtKB-ARBA"/>
</dbReference>
<dbReference type="AlphaFoldDB" id="A0AAV5I885"/>
<evidence type="ECO:0000313" key="3">
    <source>
        <dbReference type="EMBL" id="GKU97328.1"/>
    </source>
</evidence>
<dbReference type="FunFam" id="1.25.40.10:FF:000557">
    <property type="entry name" value="Pentatricopeptide repeat-containing protein, chloroplastic"/>
    <property type="match status" value="1"/>
</dbReference>
<gene>
    <name evidence="3" type="ORF">SLEP1_g10490</name>
</gene>
<dbReference type="EMBL" id="BPVZ01000011">
    <property type="protein sequence ID" value="GKU97328.1"/>
    <property type="molecule type" value="Genomic_DNA"/>
</dbReference>
<dbReference type="Pfam" id="PF20431">
    <property type="entry name" value="E_motif"/>
    <property type="match status" value="1"/>
</dbReference>
<dbReference type="GO" id="GO:0003729">
    <property type="term" value="F:mRNA binding"/>
    <property type="evidence" value="ECO:0007669"/>
    <property type="project" value="UniProtKB-ARBA"/>
</dbReference>
<dbReference type="Pfam" id="PF01535">
    <property type="entry name" value="PPR"/>
    <property type="match status" value="3"/>
</dbReference>
<proteinExistence type="predicted"/>
<organism evidence="3 4">
    <name type="scientific">Rubroshorea leprosula</name>
    <dbReference type="NCBI Taxonomy" id="152421"/>
    <lineage>
        <taxon>Eukaryota</taxon>
        <taxon>Viridiplantae</taxon>
        <taxon>Streptophyta</taxon>
        <taxon>Embryophyta</taxon>
        <taxon>Tracheophyta</taxon>
        <taxon>Spermatophyta</taxon>
        <taxon>Magnoliopsida</taxon>
        <taxon>eudicotyledons</taxon>
        <taxon>Gunneridae</taxon>
        <taxon>Pentapetalae</taxon>
        <taxon>rosids</taxon>
        <taxon>malvids</taxon>
        <taxon>Malvales</taxon>
        <taxon>Dipterocarpaceae</taxon>
        <taxon>Rubroshorea</taxon>
    </lineage>
</organism>
<dbReference type="GO" id="GO:0009451">
    <property type="term" value="P:RNA modification"/>
    <property type="evidence" value="ECO:0007669"/>
    <property type="project" value="InterPro"/>
</dbReference>
<dbReference type="PROSITE" id="PS51375">
    <property type="entry name" value="PPR"/>
    <property type="match status" value="6"/>
</dbReference>
<protein>
    <recommendedName>
        <fullName evidence="5">Pentatricopeptide repeat-containing protein</fullName>
    </recommendedName>
</protein>
<dbReference type="PANTHER" id="PTHR47926">
    <property type="entry name" value="PENTATRICOPEPTIDE REPEAT-CONTAINING PROTEIN"/>
    <property type="match status" value="1"/>
</dbReference>
<dbReference type="NCBIfam" id="TIGR00756">
    <property type="entry name" value="PPR"/>
    <property type="match status" value="7"/>
</dbReference>
<dbReference type="PANTHER" id="PTHR47926:SF413">
    <property type="entry name" value="REPEAT (TPR)-LIKE SUPERFAMILY PROTEIN, PUTATIVE-RELATED"/>
    <property type="match status" value="1"/>
</dbReference>
<dbReference type="FunFam" id="1.25.40.10:FF:000125">
    <property type="entry name" value="Pentatricopeptide repeat-containing protein"/>
    <property type="match status" value="1"/>
</dbReference>
<dbReference type="Pfam" id="PF12854">
    <property type="entry name" value="PPR_1"/>
    <property type="match status" value="1"/>
</dbReference>